<dbReference type="InterPro" id="IPR036397">
    <property type="entry name" value="RNaseH_sf"/>
</dbReference>
<evidence type="ECO:0000256" key="1">
    <source>
        <dbReference type="ARBA" id="ARBA00022722"/>
    </source>
</evidence>
<dbReference type="GO" id="GO:0004527">
    <property type="term" value="F:exonuclease activity"/>
    <property type="evidence" value="ECO:0007669"/>
    <property type="project" value="UniProtKB-KW"/>
</dbReference>
<dbReference type="PANTHER" id="PTHR12801:SF62">
    <property type="entry name" value="RNA EXONUCLEASE 1 HOMOLOG"/>
    <property type="match status" value="1"/>
</dbReference>
<dbReference type="Gene3D" id="3.30.420.10">
    <property type="entry name" value="Ribonuclease H-like superfamily/Ribonuclease H"/>
    <property type="match status" value="1"/>
</dbReference>
<dbReference type="SUPFAM" id="SSF53098">
    <property type="entry name" value="Ribonuclease H-like"/>
    <property type="match status" value="1"/>
</dbReference>
<evidence type="ECO:0000256" key="2">
    <source>
        <dbReference type="ARBA" id="ARBA00022801"/>
    </source>
</evidence>
<dbReference type="InterPro" id="IPR012337">
    <property type="entry name" value="RNaseH-like_sf"/>
</dbReference>
<dbReference type="EMBL" id="KN122382">
    <property type="protein sequence ID" value="KFO30739.1"/>
    <property type="molecule type" value="Genomic_DNA"/>
</dbReference>
<keyword evidence="5" id="KW-1185">Reference proteome</keyword>
<feature type="compositionally biased region" description="Basic and acidic residues" evidence="3">
    <location>
        <begin position="10"/>
        <end position="23"/>
    </location>
</feature>
<proteinExistence type="predicted"/>
<sequence>MPEVLLDAPRGSEKGMDGRESDLRPQSLQERLPERHWAHAQDLRGLVPSSLPGLNRATLAVLVPPGLAAEEVPGLQLGEPVHSLLCSRGLCRMPGLQATAGKATWKDSDMRMVYDTFVKLDHEIVNYNTRFSGMTEADLACPVNVQAFLANILSSDSMLSGHSPDSDLLVLKMI</sequence>
<dbReference type="PANTHER" id="PTHR12801">
    <property type="entry name" value="RNA EXONUCLEASE REXO1 / RECO3 FAMILY MEMBER-RELATED"/>
    <property type="match status" value="1"/>
</dbReference>
<evidence type="ECO:0000313" key="5">
    <source>
        <dbReference type="Proteomes" id="UP000028990"/>
    </source>
</evidence>
<feature type="region of interest" description="Disordered" evidence="3">
    <location>
        <begin position="1"/>
        <end position="26"/>
    </location>
</feature>
<dbReference type="GO" id="GO:0003676">
    <property type="term" value="F:nucleic acid binding"/>
    <property type="evidence" value="ECO:0007669"/>
    <property type="project" value="InterPro"/>
</dbReference>
<dbReference type="GO" id="GO:0005634">
    <property type="term" value="C:nucleus"/>
    <property type="evidence" value="ECO:0007669"/>
    <property type="project" value="TreeGrafter"/>
</dbReference>
<evidence type="ECO:0000313" key="4">
    <source>
        <dbReference type="EMBL" id="KFO30739.1"/>
    </source>
</evidence>
<organism evidence="4 5">
    <name type="scientific">Fukomys damarensis</name>
    <name type="common">Damaraland mole rat</name>
    <name type="synonym">Cryptomys damarensis</name>
    <dbReference type="NCBI Taxonomy" id="885580"/>
    <lineage>
        <taxon>Eukaryota</taxon>
        <taxon>Metazoa</taxon>
        <taxon>Chordata</taxon>
        <taxon>Craniata</taxon>
        <taxon>Vertebrata</taxon>
        <taxon>Euteleostomi</taxon>
        <taxon>Mammalia</taxon>
        <taxon>Eutheria</taxon>
        <taxon>Euarchontoglires</taxon>
        <taxon>Glires</taxon>
        <taxon>Rodentia</taxon>
        <taxon>Hystricomorpha</taxon>
        <taxon>Bathyergidae</taxon>
        <taxon>Fukomys</taxon>
    </lineage>
</organism>
<name>A0A091DF49_FUKDA</name>
<dbReference type="AlphaFoldDB" id="A0A091DF49"/>
<keyword evidence="4" id="KW-0269">Exonuclease</keyword>
<dbReference type="InterPro" id="IPR047021">
    <property type="entry name" value="REXO1/3/4-like"/>
</dbReference>
<protein>
    <submittedName>
        <fullName evidence="4">Exonuclease GOR</fullName>
    </submittedName>
</protein>
<gene>
    <name evidence="4" type="ORF">H920_07842</name>
</gene>
<evidence type="ECO:0000256" key="3">
    <source>
        <dbReference type="SAM" id="MobiDB-lite"/>
    </source>
</evidence>
<keyword evidence="2" id="KW-0378">Hydrolase</keyword>
<keyword evidence="1" id="KW-0540">Nuclease</keyword>
<reference evidence="4 5" key="1">
    <citation type="submission" date="2013-11" db="EMBL/GenBank/DDBJ databases">
        <title>The Damaraland mole rat (Fukomys damarensis) genome and evolution of African mole rats.</title>
        <authorList>
            <person name="Gladyshev V.N."/>
            <person name="Fang X."/>
        </authorList>
    </citation>
    <scope>NUCLEOTIDE SEQUENCE [LARGE SCALE GENOMIC DNA]</scope>
    <source>
        <tissue evidence="4">Liver</tissue>
    </source>
</reference>
<dbReference type="Proteomes" id="UP000028990">
    <property type="component" value="Unassembled WGS sequence"/>
</dbReference>
<accession>A0A091DF49</accession>